<feature type="compositionally biased region" description="Basic and acidic residues" evidence="1">
    <location>
        <begin position="281"/>
        <end position="294"/>
    </location>
</feature>
<dbReference type="AlphaFoldDB" id="A0A286UE95"/>
<reference evidence="3 4" key="1">
    <citation type="journal article" date="2017" name="Mol. Ecol.">
        <title>Comparative and population genomic landscape of Phellinus noxius: A hypervariable fungus causing root rot in trees.</title>
        <authorList>
            <person name="Chung C.L."/>
            <person name="Lee T.J."/>
            <person name="Akiba M."/>
            <person name="Lee H.H."/>
            <person name="Kuo T.H."/>
            <person name="Liu D."/>
            <person name="Ke H.M."/>
            <person name="Yokoi T."/>
            <person name="Roa M.B."/>
            <person name="Lu M.J."/>
            <person name="Chang Y.Y."/>
            <person name="Ann P.J."/>
            <person name="Tsai J.N."/>
            <person name="Chen C.Y."/>
            <person name="Tzean S.S."/>
            <person name="Ota Y."/>
            <person name="Hattori T."/>
            <person name="Sahashi N."/>
            <person name="Liou R.F."/>
            <person name="Kikuchi T."/>
            <person name="Tsai I.J."/>
        </authorList>
    </citation>
    <scope>NUCLEOTIDE SEQUENCE [LARGE SCALE GENOMIC DNA]</scope>
    <source>
        <strain evidence="3 4">FFPRI411160</strain>
    </source>
</reference>
<feature type="region of interest" description="Disordered" evidence="1">
    <location>
        <begin position="752"/>
        <end position="820"/>
    </location>
</feature>
<sequence>MYGGCVNPPRRAKTLATLSQNSQSLSIRQLPTLLPGPSPTPVTSSTTATTTTREPSKGNKAVLTPAATQHSATKMPIAADSSSPSKQAVPQPRKRGRKPQPGGSSTRAARESARKANHSRIEKARRLKINGALDELRTLVPPNIISVTASIPDQEKGIDNTENGDDEDDEEDDKDDDGDYVPGRKYQTQEKEKKEKKKGEEKEREFKLDILERTVIFVRHLIEKVKQLEEEVVKNKSLPLLVSGSHSGESTTSNESSDRDASQSKRFKRKKNQLQTSQQSRFDERPRKRSRVDSDLTVTTLDEYIPRDKEDYEPGENVVIPVKSSTFSYDPTCISSSSSGYSYLRENIEAINPSQSEEDSVKIAMTHVNRNSGSPRPNMKEDDKNIRYPKPTSQVRLPPISSLLCAPPSPSFGYDTGVTSTSCHKRNQVPSHCHHQNHHQALLGSSFSRCTGNESYNKDRHITTFNNSYSSASAGEGCPSPFPYLSPRWSPEIRFSHPEGRLVEGMRSPHDYDIDDSSCAISHNKPIIGSGSVKHVSLSRSSNRDLNSSFDEIQKDEQECRRMITRASCSHMGKKSERPLTSRLEGVESDTSVACAQITRGSTALAAESEVGGKETSSVCSTSSQGFPPSPCEDRGRQTLRTRAENKKDGGGENARREKEEDGCCGECGADEYGDVNDLDGHCISGARDAVNDDDCLGLPSPPPSGRTCITDFGGIEGRGDEGSSNNGFGSVVPLRLPSACLDVEMKVRRNRVRRRRGKEGSKGLGNGTVREKGNKIGGGEEDLEEAEEGDEEEGGYGDSEDSEEGEGEDENDDDNDDEGTTEASLALLQMRTRSGSLTSVASFSLSNGNGNHTTIASTPVNNFSASNKINTNSTVANASVTTGAATGSIAIDSSVTSTTSNVYVSKSGSGGHVTRRPQISIDGSSSSACTISTSTSHLLPSLLTKSQQRGVTPASLLGIYRT</sequence>
<dbReference type="GO" id="GO:0046983">
    <property type="term" value="F:protein dimerization activity"/>
    <property type="evidence" value="ECO:0007669"/>
    <property type="project" value="InterPro"/>
</dbReference>
<feature type="compositionally biased region" description="Basic and acidic residues" evidence="1">
    <location>
        <begin position="632"/>
        <end position="659"/>
    </location>
</feature>
<keyword evidence="4" id="KW-1185">Reference proteome</keyword>
<feature type="region of interest" description="Disordered" evidence="1">
    <location>
        <begin position="907"/>
        <end position="927"/>
    </location>
</feature>
<comment type="caution">
    <text evidence="3">The sequence shown here is derived from an EMBL/GenBank/DDBJ whole genome shotgun (WGS) entry which is preliminary data.</text>
</comment>
<feature type="compositionally biased region" description="Polar residues" evidence="1">
    <location>
        <begin position="17"/>
        <end position="29"/>
    </location>
</feature>
<dbReference type="InterPro" id="IPR011598">
    <property type="entry name" value="bHLH_dom"/>
</dbReference>
<feature type="domain" description="BHLH" evidence="2">
    <location>
        <begin position="113"/>
        <end position="221"/>
    </location>
</feature>
<dbReference type="InterPro" id="IPR036638">
    <property type="entry name" value="HLH_DNA-bd_sf"/>
</dbReference>
<evidence type="ECO:0000256" key="1">
    <source>
        <dbReference type="SAM" id="MobiDB-lite"/>
    </source>
</evidence>
<protein>
    <recommendedName>
        <fullName evidence="2">BHLH domain-containing protein</fullName>
    </recommendedName>
</protein>
<feature type="compositionally biased region" description="Polar residues" evidence="1">
    <location>
        <begin position="244"/>
        <end position="255"/>
    </location>
</feature>
<dbReference type="Proteomes" id="UP000217199">
    <property type="component" value="Unassembled WGS sequence"/>
</dbReference>
<evidence type="ECO:0000313" key="4">
    <source>
        <dbReference type="Proteomes" id="UP000217199"/>
    </source>
</evidence>
<accession>A0A286UE95</accession>
<gene>
    <name evidence="3" type="ORF">PNOK_0633000</name>
</gene>
<feature type="compositionally biased region" description="Acidic residues" evidence="1">
    <location>
        <begin position="162"/>
        <end position="179"/>
    </location>
</feature>
<dbReference type="OrthoDB" id="690068at2759"/>
<feature type="region of interest" description="Disordered" evidence="1">
    <location>
        <begin position="604"/>
        <end position="659"/>
    </location>
</feature>
<proteinExistence type="predicted"/>
<feature type="compositionally biased region" description="Basic and acidic residues" evidence="1">
    <location>
        <begin position="108"/>
        <end position="123"/>
    </location>
</feature>
<feature type="compositionally biased region" description="Basic and acidic residues" evidence="1">
    <location>
        <begin position="187"/>
        <end position="203"/>
    </location>
</feature>
<name>A0A286UE95_9AGAM</name>
<feature type="compositionally biased region" description="Acidic residues" evidence="1">
    <location>
        <begin position="780"/>
        <end position="820"/>
    </location>
</feature>
<evidence type="ECO:0000313" key="3">
    <source>
        <dbReference type="EMBL" id="PAV17844.1"/>
    </source>
</evidence>
<dbReference type="SMART" id="SM00353">
    <property type="entry name" value="HLH"/>
    <property type="match status" value="1"/>
</dbReference>
<organism evidence="3 4">
    <name type="scientific">Pyrrhoderma noxium</name>
    <dbReference type="NCBI Taxonomy" id="2282107"/>
    <lineage>
        <taxon>Eukaryota</taxon>
        <taxon>Fungi</taxon>
        <taxon>Dikarya</taxon>
        <taxon>Basidiomycota</taxon>
        <taxon>Agaricomycotina</taxon>
        <taxon>Agaricomycetes</taxon>
        <taxon>Hymenochaetales</taxon>
        <taxon>Hymenochaetaceae</taxon>
        <taxon>Pyrrhoderma</taxon>
    </lineage>
</organism>
<feature type="region of interest" description="Disordered" evidence="1">
    <location>
        <begin position="147"/>
        <end position="203"/>
    </location>
</feature>
<feature type="region of interest" description="Disordered" evidence="1">
    <location>
        <begin position="241"/>
        <end position="295"/>
    </location>
</feature>
<dbReference type="Pfam" id="PF00010">
    <property type="entry name" value="HLH"/>
    <property type="match status" value="1"/>
</dbReference>
<dbReference type="EMBL" id="NBII01000006">
    <property type="protein sequence ID" value="PAV17844.1"/>
    <property type="molecule type" value="Genomic_DNA"/>
</dbReference>
<feature type="compositionally biased region" description="Polar residues" evidence="1">
    <location>
        <begin position="615"/>
        <end position="627"/>
    </location>
</feature>
<feature type="compositionally biased region" description="Low complexity" evidence="1">
    <location>
        <begin position="41"/>
        <end position="52"/>
    </location>
</feature>
<feature type="region of interest" description="Disordered" evidence="1">
    <location>
        <begin position="17"/>
        <end position="123"/>
    </location>
</feature>
<dbReference type="Gene3D" id="4.10.280.10">
    <property type="entry name" value="Helix-loop-helix DNA-binding domain"/>
    <property type="match status" value="1"/>
</dbReference>
<dbReference type="STRING" id="2282107.A0A286UE95"/>
<dbReference type="SUPFAM" id="SSF47459">
    <property type="entry name" value="HLH, helix-loop-helix DNA-binding domain"/>
    <property type="match status" value="1"/>
</dbReference>
<dbReference type="InParanoid" id="A0A286UE95"/>
<dbReference type="PROSITE" id="PS50888">
    <property type="entry name" value="BHLH"/>
    <property type="match status" value="1"/>
</dbReference>
<evidence type="ECO:0000259" key="2">
    <source>
        <dbReference type="PROSITE" id="PS50888"/>
    </source>
</evidence>